<keyword evidence="9 13" id="KW-0326">Glycosidase</keyword>
<keyword evidence="14" id="KW-0812">Transmembrane</keyword>
<protein>
    <recommendedName>
        <fullName evidence="3">endo-polygalacturonase</fullName>
        <ecNumber evidence="3">3.2.1.15</ecNumber>
    </recommendedName>
</protein>
<evidence type="ECO:0000256" key="7">
    <source>
        <dbReference type="ARBA" id="ARBA00022737"/>
    </source>
</evidence>
<evidence type="ECO:0000256" key="2">
    <source>
        <dbReference type="ARBA" id="ARBA00008834"/>
    </source>
</evidence>
<dbReference type="InterPro" id="IPR012334">
    <property type="entry name" value="Pectin_lyas_fold"/>
</dbReference>
<keyword evidence="16" id="KW-1185">Reference proteome</keyword>
<dbReference type="Pfam" id="PF00295">
    <property type="entry name" value="Glyco_hydro_28"/>
    <property type="match status" value="1"/>
</dbReference>
<keyword evidence="6" id="KW-0732">Signal</keyword>
<keyword evidence="8 13" id="KW-0378">Hydrolase</keyword>
<dbReference type="InterPro" id="IPR011050">
    <property type="entry name" value="Pectin_lyase_fold/virulence"/>
</dbReference>
<dbReference type="EC" id="3.2.1.15" evidence="3"/>
<comment type="caution">
    <text evidence="15">The sequence shown here is derived from an EMBL/GenBank/DDBJ whole genome shotgun (WGS) entry which is preliminary data.</text>
</comment>
<reference evidence="15 16" key="1">
    <citation type="submission" date="2024-04" db="EMBL/GenBank/DDBJ databases">
        <title>The reference genome of an endangered Asteraceae, Deinandra increscens subsp. villosa, native to the Central Coast of California.</title>
        <authorList>
            <person name="Guilliams M."/>
            <person name="Hasenstab-Lehman K."/>
            <person name="Meyer R."/>
            <person name="Mcevoy S."/>
        </authorList>
    </citation>
    <scope>NUCLEOTIDE SEQUENCE [LARGE SCALE GENOMIC DNA]</scope>
    <source>
        <tissue evidence="15">Leaf</tissue>
    </source>
</reference>
<dbReference type="EMBL" id="JBCNJP010009444">
    <property type="protein sequence ID" value="KAK9048901.1"/>
    <property type="molecule type" value="Genomic_DNA"/>
</dbReference>
<dbReference type="GO" id="GO:0005975">
    <property type="term" value="P:carbohydrate metabolic process"/>
    <property type="evidence" value="ECO:0007669"/>
    <property type="project" value="InterPro"/>
</dbReference>
<evidence type="ECO:0000256" key="10">
    <source>
        <dbReference type="ARBA" id="ARBA00023316"/>
    </source>
</evidence>
<evidence type="ECO:0000256" key="9">
    <source>
        <dbReference type="ARBA" id="ARBA00023295"/>
    </source>
</evidence>
<feature type="active site" evidence="12">
    <location>
        <position position="319"/>
    </location>
</feature>
<dbReference type="PROSITE" id="PS00502">
    <property type="entry name" value="POLYGALACTURONASE"/>
    <property type="match status" value="1"/>
</dbReference>
<dbReference type="InterPro" id="IPR000743">
    <property type="entry name" value="Glyco_hydro_28"/>
</dbReference>
<keyword evidence="10" id="KW-0961">Cell wall biogenesis/degradation</keyword>
<evidence type="ECO:0000256" key="14">
    <source>
        <dbReference type="SAM" id="Phobius"/>
    </source>
</evidence>
<evidence type="ECO:0000256" key="5">
    <source>
        <dbReference type="ARBA" id="ARBA00022525"/>
    </source>
</evidence>
<keyword evidence="14" id="KW-1133">Transmembrane helix</keyword>
<name>A0AAP0GH29_9ASTR</name>
<gene>
    <name evidence="15" type="ORF">SSX86_032132</name>
</gene>
<dbReference type="InterPro" id="IPR006626">
    <property type="entry name" value="PbH1"/>
</dbReference>
<evidence type="ECO:0000256" key="13">
    <source>
        <dbReference type="RuleBase" id="RU361169"/>
    </source>
</evidence>
<keyword evidence="5" id="KW-0964">Secreted</keyword>
<proteinExistence type="inferred from homology"/>
<sequence>MDNTTQHQLLYPPQHASTDKNSFEALQNPAIYVKFFNEICVKMRETGSSCSSGYKFVYLIIIYSAILFSSLADARGFDSLVQKLQELGDFRKIFESTVELNVKDYGAKGDGIGDDTKVFADVWKMACSSKVESRIIIPDGSYCLVTPISLGGQCHSKVTLVISGSIVAPSNPGVWDGMDTHKWLYFHNVDHLTVEGGGTINGMGHKWWASSCKSDPKNPCRHAPTALTFHRCNNLVVKNLMIVNGQQMQIAFTTCDRVSVSHLSVFAPAASPNTDGIHISESTNVEVQDTTVRTGDDCISIVGNSSKVHVSRIVCGPGHGISIGSLGESGTCDQVYDVSVRGAFLSNTENGLRIKTWQGGSGFVRNVAFENVWMENVSNPIIIDQYYCDSDKPCPNKTCAVKVENISFVNIRGTSATKEAIVFACSDVYPCEGVYMEDVKIVSAFGGVTTSSCWQVRGSTSGYVLPPICYSTCKSFIQQTISSATNLQAI</sequence>
<evidence type="ECO:0000313" key="16">
    <source>
        <dbReference type="Proteomes" id="UP001408789"/>
    </source>
</evidence>
<evidence type="ECO:0000313" key="15">
    <source>
        <dbReference type="EMBL" id="KAK9048901.1"/>
    </source>
</evidence>
<dbReference type="GO" id="GO:0071555">
    <property type="term" value="P:cell wall organization"/>
    <property type="evidence" value="ECO:0007669"/>
    <property type="project" value="UniProtKB-KW"/>
</dbReference>
<keyword evidence="4" id="KW-0134">Cell wall</keyword>
<evidence type="ECO:0000256" key="3">
    <source>
        <dbReference type="ARBA" id="ARBA00012736"/>
    </source>
</evidence>
<dbReference type="Proteomes" id="UP001408789">
    <property type="component" value="Unassembled WGS sequence"/>
</dbReference>
<dbReference type="GO" id="GO:0004650">
    <property type="term" value="F:polygalacturonase activity"/>
    <property type="evidence" value="ECO:0007669"/>
    <property type="project" value="UniProtKB-EC"/>
</dbReference>
<evidence type="ECO:0000256" key="11">
    <source>
        <dbReference type="ARBA" id="ARBA00034074"/>
    </source>
</evidence>
<evidence type="ECO:0000256" key="1">
    <source>
        <dbReference type="ARBA" id="ARBA00004191"/>
    </source>
</evidence>
<keyword evidence="7" id="KW-0677">Repeat</keyword>
<organism evidence="15 16">
    <name type="scientific">Deinandra increscens subsp. villosa</name>
    <dbReference type="NCBI Taxonomy" id="3103831"/>
    <lineage>
        <taxon>Eukaryota</taxon>
        <taxon>Viridiplantae</taxon>
        <taxon>Streptophyta</taxon>
        <taxon>Embryophyta</taxon>
        <taxon>Tracheophyta</taxon>
        <taxon>Spermatophyta</taxon>
        <taxon>Magnoliopsida</taxon>
        <taxon>eudicotyledons</taxon>
        <taxon>Gunneridae</taxon>
        <taxon>Pentapetalae</taxon>
        <taxon>asterids</taxon>
        <taxon>campanulids</taxon>
        <taxon>Asterales</taxon>
        <taxon>Asteraceae</taxon>
        <taxon>Asteroideae</taxon>
        <taxon>Heliantheae alliance</taxon>
        <taxon>Madieae</taxon>
        <taxon>Madiinae</taxon>
        <taxon>Deinandra</taxon>
    </lineage>
</organism>
<accession>A0AAP0GH29</accession>
<dbReference type="AlphaFoldDB" id="A0AAP0GH29"/>
<dbReference type="SUPFAM" id="SSF51126">
    <property type="entry name" value="Pectin lyase-like"/>
    <property type="match status" value="1"/>
</dbReference>
<comment type="subcellular location">
    <subcellularLocation>
        <location evidence="1">Secreted</location>
        <location evidence="1">Cell wall</location>
    </subcellularLocation>
</comment>
<evidence type="ECO:0000256" key="12">
    <source>
        <dbReference type="PROSITE-ProRule" id="PRU10052"/>
    </source>
</evidence>
<evidence type="ECO:0000256" key="4">
    <source>
        <dbReference type="ARBA" id="ARBA00022512"/>
    </source>
</evidence>
<keyword evidence="14" id="KW-0472">Membrane</keyword>
<comment type="similarity">
    <text evidence="2 13">Belongs to the glycosyl hydrolase 28 family.</text>
</comment>
<dbReference type="Gene3D" id="2.160.20.10">
    <property type="entry name" value="Single-stranded right-handed beta-helix, Pectin lyase-like"/>
    <property type="match status" value="1"/>
</dbReference>
<feature type="transmembrane region" description="Helical" evidence="14">
    <location>
        <begin position="52"/>
        <end position="72"/>
    </location>
</feature>
<dbReference type="FunFam" id="2.160.20.10:FF:000032">
    <property type="entry name" value="Pectin lyase-like superfamily protein"/>
    <property type="match status" value="1"/>
</dbReference>
<evidence type="ECO:0000256" key="8">
    <source>
        <dbReference type="ARBA" id="ARBA00022801"/>
    </source>
</evidence>
<comment type="catalytic activity">
    <reaction evidence="11">
        <text>(1,4-alpha-D-galacturonosyl)n+m + H2O = (1,4-alpha-D-galacturonosyl)n + (1,4-alpha-D-galacturonosyl)m.</text>
        <dbReference type="EC" id="3.2.1.15"/>
    </reaction>
</comment>
<dbReference type="PANTHER" id="PTHR31375">
    <property type="match status" value="1"/>
</dbReference>
<evidence type="ECO:0000256" key="6">
    <source>
        <dbReference type="ARBA" id="ARBA00022729"/>
    </source>
</evidence>
<dbReference type="SMART" id="SM00710">
    <property type="entry name" value="PbH1"/>
    <property type="match status" value="6"/>
</dbReference>